<gene>
    <name evidence="2" type="ORF">I5U16_00460</name>
</gene>
<keyword evidence="1" id="KW-0812">Transmembrane</keyword>
<dbReference type="Proteomes" id="UP000635335">
    <property type="component" value="Unassembled WGS sequence"/>
</dbReference>
<feature type="transmembrane region" description="Helical" evidence="1">
    <location>
        <begin position="6"/>
        <end position="29"/>
    </location>
</feature>
<proteinExistence type="predicted"/>
<keyword evidence="1" id="KW-0472">Membrane</keyword>
<name>A0ABS0LTI8_9GAMM</name>
<sequence length="158" mass="18235">MDSTLLGALIGAGVTLAAVVLTAVVNYHFTQKQENLKLRKQKKEELYQSFIEIERAMYLYLLCINNAFYKSEFKLNEIDEKRDKAITKIEMISTIYFLDLKIENVMDVISDFEQNDVYYIRPDRYKGELSAKDLASATAKYHLIEQAVADIKVAIHKL</sequence>
<dbReference type="EMBL" id="JADUMB010000001">
    <property type="protein sequence ID" value="MBH1918628.1"/>
    <property type="molecule type" value="Genomic_DNA"/>
</dbReference>
<evidence type="ECO:0000256" key="1">
    <source>
        <dbReference type="SAM" id="Phobius"/>
    </source>
</evidence>
<comment type="caution">
    <text evidence="2">The sequence shown here is derived from an EMBL/GenBank/DDBJ whole genome shotgun (WGS) entry which is preliminary data.</text>
</comment>
<keyword evidence="3" id="KW-1185">Reference proteome</keyword>
<evidence type="ECO:0008006" key="4">
    <source>
        <dbReference type="Google" id="ProtNLM"/>
    </source>
</evidence>
<dbReference type="RefSeq" id="WP_197667143.1">
    <property type="nucleotide sequence ID" value="NZ_JADUMB010000001.1"/>
</dbReference>
<evidence type="ECO:0000313" key="2">
    <source>
        <dbReference type="EMBL" id="MBH1918628.1"/>
    </source>
</evidence>
<keyword evidence="1" id="KW-1133">Transmembrane helix</keyword>
<evidence type="ECO:0000313" key="3">
    <source>
        <dbReference type="Proteomes" id="UP000635335"/>
    </source>
</evidence>
<organism evidence="2 3">
    <name type="scientific">Serratia surfactantfaciens</name>
    <dbReference type="NCBI Taxonomy" id="2741499"/>
    <lineage>
        <taxon>Bacteria</taxon>
        <taxon>Pseudomonadati</taxon>
        <taxon>Pseudomonadota</taxon>
        <taxon>Gammaproteobacteria</taxon>
        <taxon>Enterobacterales</taxon>
        <taxon>Yersiniaceae</taxon>
        <taxon>Serratia</taxon>
    </lineage>
</organism>
<protein>
    <recommendedName>
        <fullName evidence="4">Peptidase M14</fullName>
    </recommendedName>
</protein>
<accession>A0ABS0LTI8</accession>
<reference evidence="2 3" key="1">
    <citation type="submission" date="2020-11" db="EMBL/GenBank/DDBJ databases">
        <title>Enhanced detection system for hospital associated transmission using whole genome sequencing surveillance.</title>
        <authorList>
            <person name="Harrison L.H."/>
            <person name="Van Tyne D."/>
            <person name="Marsh J.W."/>
            <person name="Griffith M.P."/>
            <person name="Snyder D.J."/>
            <person name="Cooper V.S."/>
            <person name="Mustapha M."/>
        </authorList>
    </citation>
    <scope>NUCLEOTIDE SEQUENCE [LARGE SCALE GENOMIC DNA]</scope>
    <source>
        <strain evidence="2 3">SER00227</strain>
    </source>
</reference>